<dbReference type="InterPro" id="IPR028098">
    <property type="entry name" value="Glyco_trans_4-like_N"/>
</dbReference>
<keyword evidence="1" id="KW-0808">Transferase</keyword>
<dbReference type="Proteomes" id="UP001164187">
    <property type="component" value="Chromosome"/>
</dbReference>
<keyword evidence="5" id="KW-1185">Reference proteome</keyword>
<organism evidence="4 5">
    <name type="scientific">Peptostreptococcus equinus</name>
    <dbReference type="NCBI Taxonomy" id="3003601"/>
    <lineage>
        <taxon>Bacteria</taxon>
        <taxon>Bacillati</taxon>
        <taxon>Bacillota</taxon>
        <taxon>Clostridia</taxon>
        <taxon>Peptostreptococcales</taxon>
        <taxon>Peptostreptococcaceae</taxon>
        <taxon>Peptostreptococcus</taxon>
    </lineage>
</organism>
<dbReference type="Gene3D" id="3.40.50.2000">
    <property type="entry name" value="Glycogen Phosphorylase B"/>
    <property type="match status" value="2"/>
</dbReference>
<feature type="domain" description="Glycosyl transferase family 1" evidence="2">
    <location>
        <begin position="176"/>
        <end position="340"/>
    </location>
</feature>
<sequence length="366" mass="42016">MKKICYLGDANNSHVIKWCNFFKNKDYEIHVISLNGGDIDGVNVHNFQTNVNEVKNEKIYKKLSYLGHIKNIRSLVKKINPDILHAHYASSYGFIGTLLGHRPYIISVWGTDIYDFPRNGFIQKNIIKHNFKYADYIFTNSIDMAREVNLYTKKEAKITYFGVDVDKFRPLNGYRDEKYFTFGIVKSLEKKYGIKYLIDAFEMLYNRYSGELFGKKLRLKIGGEGNEKENLIQQISTLNSRDNISLLGRVPSHELEYVYNSCDVCVFPSLSEGFGVSVIEAEACAIPVIITRVGGHPETVIENETGLIVESNSAQELLNAMNRLLRDESLRNKLANNAREFVVENYSFEKNFEDIGSIYDEILSIK</sequence>
<name>A0ABY7JRS9_9FIRM</name>
<dbReference type="Pfam" id="PF13477">
    <property type="entry name" value="Glyco_trans_4_2"/>
    <property type="match status" value="1"/>
</dbReference>
<dbReference type="CDD" id="cd03801">
    <property type="entry name" value="GT4_PimA-like"/>
    <property type="match status" value="1"/>
</dbReference>
<evidence type="ECO:0000313" key="4">
    <source>
        <dbReference type="EMBL" id="WAW14685.1"/>
    </source>
</evidence>
<dbReference type="RefSeq" id="WP_269311382.1">
    <property type="nucleotide sequence ID" value="NZ_CP114052.1"/>
</dbReference>
<dbReference type="SUPFAM" id="SSF53756">
    <property type="entry name" value="UDP-Glycosyltransferase/glycogen phosphorylase"/>
    <property type="match status" value="1"/>
</dbReference>
<reference evidence="4" key="1">
    <citation type="submission" date="2022-12" db="EMBL/GenBank/DDBJ databases">
        <title>Peptostreptococcus.</title>
        <authorList>
            <person name="Lee S.H."/>
        </authorList>
    </citation>
    <scope>NUCLEOTIDE SEQUENCE</scope>
    <source>
        <strain evidence="4">CBA3647</strain>
    </source>
</reference>
<evidence type="ECO:0000313" key="5">
    <source>
        <dbReference type="Proteomes" id="UP001164187"/>
    </source>
</evidence>
<dbReference type="PANTHER" id="PTHR46401:SF2">
    <property type="entry name" value="GLYCOSYLTRANSFERASE WBBK-RELATED"/>
    <property type="match status" value="1"/>
</dbReference>
<dbReference type="PANTHER" id="PTHR46401">
    <property type="entry name" value="GLYCOSYLTRANSFERASE WBBK-RELATED"/>
    <property type="match status" value="1"/>
</dbReference>
<evidence type="ECO:0000259" key="2">
    <source>
        <dbReference type="Pfam" id="PF00534"/>
    </source>
</evidence>
<evidence type="ECO:0000259" key="3">
    <source>
        <dbReference type="Pfam" id="PF13477"/>
    </source>
</evidence>
<accession>A0ABY7JRS9</accession>
<proteinExistence type="predicted"/>
<evidence type="ECO:0000256" key="1">
    <source>
        <dbReference type="ARBA" id="ARBA00022679"/>
    </source>
</evidence>
<protein>
    <submittedName>
        <fullName evidence="4">Glycosyltransferase family 4 protein</fullName>
    </submittedName>
</protein>
<dbReference type="InterPro" id="IPR001296">
    <property type="entry name" value="Glyco_trans_1"/>
</dbReference>
<gene>
    <name evidence="4" type="ORF">O0R46_08790</name>
</gene>
<feature type="domain" description="Glycosyltransferase subfamily 4-like N-terminal" evidence="3">
    <location>
        <begin position="3"/>
        <end position="141"/>
    </location>
</feature>
<dbReference type="Pfam" id="PF00534">
    <property type="entry name" value="Glycos_transf_1"/>
    <property type="match status" value="1"/>
</dbReference>
<dbReference type="EMBL" id="CP114052">
    <property type="protein sequence ID" value="WAW14685.1"/>
    <property type="molecule type" value="Genomic_DNA"/>
</dbReference>